<evidence type="ECO:0000313" key="2">
    <source>
        <dbReference type="Proteomes" id="UP001470230"/>
    </source>
</evidence>
<dbReference type="Gene3D" id="3.60.15.10">
    <property type="entry name" value="Ribonuclease Z/Hydroxyacylglutathione hydrolase-like"/>
    <property type="match status" value="1"/>
</dbReference>
<sequence length="98" mass="11202">MRSPGIPWHTKESGNGYIFNFGTFRLYIPGDTEVIPEMKNFCHIDVAFLPLMAPYTMDENMIVAAAKYIKPKTLFIYHYAGDINKDSMQEKLPGIQVL</sequence>
<comment type="caution">
    <text evidence="1">The sequence shown here is derived from an EMBL/GenBank/DDBJ whole genome shotgun (WGS) entry which is preliminary data.</text>
</comment>
<dbReference type="SUPFAM" id="SSF56281">
    <property type="entry name" value="Metallo-hydrolase/oxidoreductase"/>
    <property type="match status" value="1"/>
</dbReference>
<evidence type="ECO:0000313" key="1">
    <source>
        <dbReference type="EMBL" id="KAK8876647.1"/>
    </source>
</evidence>
<reference evidence="1 2" key="1">
    <citation type="submission" date="2024-04" db="EMBL/GenBank/DDBJ databases">
        <title>Tritrichomonas musculus Genome.</title>
        <authorList>
            <person name="Alves-Ferreira E."/>
            <person name="Grigg M."/>
            <person name="Lorenzi H."/>
            <person name="Galac M."/>
        </authorList>
    </citation>
    <scope>NUCLEOTIDE SEQUENCE [LARGE SCALE GENOMIC DNA]</scope>
    <source>
        <strain evidence="1 2">EAF2021</strain>
    </source>
</reference>
<dbReference type="Pfam" id="PF13483">
    <property type="entry name" value="Lactamase_B_3"/>
    <property type="match status" value="1"/>
</dbReference>
<evidence type="ECO:0008006" key="3">
    <source>
        <dbReference type="Google" id="ProtNLM"/>
    </source>
</evidence>
<proteinExistence type="predicted"/>
<gene>
    <name evidence="1" type="ORF">M9Y10_006867</name>
</gene>
<dbReference type="InterPro" id="IPR050114">
    <property type="entry name" value="UPF0173_UPF0282_UlaG_hydrolase"/>
</dbReference>
<dbReference type="PANTHER" id="PTHR43546">
    <property type="entry name" value="UPF0173 METAL-DEPENDENT HYDROLASE MJ1163-RELATED"/>
    <property type="match status" value="1"/>
</dbReference>
<dbReference type="InterPro" id="IPR036866">
    <property type="entry name" value="RibonucZ/Hydroxyglut_hydro"/>
</dbReference>
<name>A0ABR2JG58_9EUKA</name>
<accession>A0ABR2JG58</accession>
<keyword evidence="2" id="KW-1185">Reference proteome</keyword>
<dbReference type="EMBL" id="JAPFFF010000012">
    <property type="protein sequence ID" value="KAK8876647.1"/>
    <property type="molecule type" value="Genomic_DNA"/>
</dbReference>
<protein>
    <recommendedName>
        <fullName evidence="3">Metallo-beta-lactamase domain-containing protein</fullName>
    </recommendedName>
</protein>
<organism evidence="1 2">
    <name type="scientific">Tritrichomonas musculus</name>
    <dbReference type="NCBI Taxonomy" id="1915356"/>
    <lineage>
        <taxon>Eukaryota</taxon>
        <taxon>Metamonada</taxon>
        <taxon>Parabasalia</taxon>
        <taxon>Tritrichomonadida</taxon>
        <taxon>Tritrichomonadidae</taxon>
        <taxon>Tritrichomonas</taxon>
    </lineage>
</organism>
<dbReference type="PANTHER" id="PTHR43546:SF3">
    <property type="entry name" value="UPF0173 METAL-DEPENDENT HYDROLASE MJ1163"/>
    <property type="match status" value="1"/>
</dbReference>
<dbReference type="Proteomes" id="UP001470230">
    <property type="component" value="Unassembled WGS sequence"/>
</dbReference>